<feature type="domain" description="Aminoglycoside phosphotransferase" evidence="1">
    <location>
        <begin position="30"/>
        <end position="247"/>
    </location>
</feature>
<accession>A0A2D0MXI6</accession>
<dbReference type="CDD" id="cd05155">
    <property type="entry name" value="APH_ChoK_like_1"/>
    <property type="match status" value="1"/>
</dbReference>
<evidence type="ECO:0000259" key="1">
    <source>
        <dbReference type="Pfam" id="PF01636"/>
    </source>
</evidence>
<keyword evidence="2" id="KW-0808">Transferase</keyword>
<protein>
    <submittedName>
        <fullName evidence="2">Phosphotransferase</fullName>
    </submittedName>
</protein>
<dbReference type="PANTHER" id="PTHR21310">
    <property type="entry name" value="AMINOGLYCOSIDE PHOSPHOTRANSFERASE-RELATED-RELATED"/>
    <property type="match status" value="1"/>
</dbReference>
<dbReference type="RefSeq" id="WP_099155590.1">
    <property type="nucleotide sequence ID" value="NZ_PDUD01000066.1"/>
</dbReference>
<dbReference type="Proteomes" id="UP000223913">
    <property type="component" value="Unassembled WGS sequence"/>
</dbReference>
<dbReference type="Gene3D" id="3.90.1200.10">
    <property type="match status" value="1"/>
</dbReference>
<dbReference type="OrthoDB" id="3806873at2"/>
<gene>
    <name evidence="2" type="ORF">CRP01_39330</name>
</gene>
<dbReference type="Gene3D" id="3.30.200.20">
    <property type="entry name" value="Phosphorylase Kinase, domain 1"/>
    <property type="match status" value="1"/>
</dbReference>
<keyword evidence="3" id="KW-1185">Reference proteome</keyword>
<dbReference type="InterPro" id="IPR002575">
    <property type="entry name" value="Aminoglycoside_PTrfase"/>
</dbReference>
<proteinExistence type="predicted"/>
<dbReference type="EMBL" id="PDUD01000066">
    <property type="protein sequence ID" value="PHN00992.1"/>
    <property type="molecule type" value="Genomic_DNA"/>
</dbReference>
<dbReference type="SUPFAM" id="SSF56112">
    <property type="entry name" value="Protein kinase-like (PK-like)"/>
    <property type="match status" value="1"/>
</dbReference>
<dbReference type="InterPro" id="IPR011009">
    <property type="entry name" value="Kinase-like_dom_sf"/>
</dbReference>
<dbReference type="AlphaFoldDB" id="A0A2D0MXI6"/>
<name>A0A2D0MXI6_FLAN2</name>
<evidence type="ECO:0000313" key="2">
    <source>
        <dbReference type="EMBL" id="PHN00992.1"/>
    </source>
</evidence>
<sequence>MIPPAEIAISEQLVKQLVAEQFPEFAHLKVRFLDTGWDNESYKIGDRFIARIPRRQLAVELLHNEIRWLPQLETQLPIRIPAPLGIGQPTDYYPWPWTIVPWFAGRAADEATVQNAAALPLATFLRALHRPAPADIPTNDYRGVPLEIRAADVFRRLDLLANRKDLITDQIRQLWQNALEEPFPAGAQLLHGDLHPRNIIVHNGLVGAIIDWGDLTGGDVATDLAVFWMLFRDKPTREKALTAYGADQSLKNRAIGWAIFFGTIFLESGAGGDKRHADIGASILQNIATE</sequence>
<dbReference type="Pfam" id="PF01636">
    <property type="entry name" value="APH"/>
    <property type="match status" value="1"/>
</dbReference>
<dbReference type="GO" id="GO:0016740">
    <property type="term" value="F:transferase activity"/>
    <property type="evidence" value="ECO:0007669"/>
    <property type="project" value="UniProtKB-KW"/>
</dbReference>
<dbReference type="InterPro" id="IPR051678">
    <property type="entry name" value="AGP_Transferase"/>
</dbReference>
<dbReference type="PANTHER" id="PTHR21310:SF42">
    <property type="entry name" value="BIFUNCTIONAL AAC_APH"/>
    <property type="match status" value="1"/>
</dbReference>
<evidence type="ECO:0000313" key="3">
    <source>
        <dbReference type="Proteomes" id="UP000223913"/>
    </source>
</evidence>
<organism evidence="2 3">
    <name type="scientific">Flavilitoribacter nigricans (strain ATCC 23147 / DSM 23189 / NBRC 102662 / NCIMB 1420 / SS-2)</name>
    <name type="common">Lewinella nigricans</name>
    <dbReference type="NCBI Taxonomy" id="1122177"/>
    <lineage>
        <taxon>Bacteria</taxon>
        <taxon>Pseudomonadati</taxon>
        <taxon>Bacteroidota</taxon>
        <taxon>Saprospiria</taxon>
        <taxon>Saprospirales</taxon>
        <taxon>Lewinellaceae</taxon>
        <taxon>Flavilitoribacter</taxon>
    </lineage>
</organism>
<reference evidence="2 3" key="1">
    <citation type="submission" date="2017-10" db="EMBL/GenBank/DDBJ databases">
        <title>The draft genome sequence of Lewinella nigricans NBRC 102662.</title>
        <authorList>
            <person name="Wang K."/>
        </authorList>
    </citation>
    <scope>NUCLEOTIDE SEQUENCE [LARGE SCALE GENOMIC DNA]</scope>
    <source>
        <strain evidence="2 3">NBRC 102662</strain>
    </source>
</reference>
<comment type="caution">
    <text evidence="2">The sequence shown here is derived from an EMBL/GenBank/DDBJ whole genome shotgun (WGS) entry which is preliminary data.</text>
</comment>